<sequence>MNKKSTKMNKEILLEINKIFSDNELEDLQTFIKKRKCLNTANMTLIYLFHIMQAAGILTTTLAAGYNYRELIWVGIGFNVIAGLINTFEQINNAMSKRLLRDIIAIKEDRYIDESEIVDPSKDNLIRSKNINKHQVENSDKHSDNSDLSNYILANQNDENKV</sequence>
<name>A0A6C0DAJ9_9ZZZZ</name>
<keyword evidence="2" id="KW-1133">Transmembrane helix</keyword>
<feature type="compositionally biased region" description="Basic and acidic residues" evidence="1">
    <location>
        <begin position="134"/>
        <end position="145"/>
    </location>
</feature>
<feature type="transmembrane region" description="Helical" evidence="2">
    <location>
        <begin position="44"/>
        <end position="65"/>
    </location>
</feature>
<reference evidence="3" key="1">
    <citation type="journal article" date="2020" name="Nature">
        <title>Giant virus diversity and host interactions through global metagenomics.</title>
        <authorList>
            <person name="Schulz F."/>
            <person name="Roux S."/>
            <person name="Paez-Espino D."/>
            <person name="Jungbluth S."/>
            <person name="Walsh D.A."/>
            <person name="Denef V.J."/>
            <person name="McMahon K.D."/>
            <person name="Konstantinidis K.T."/>
            <person name="Eloe-Fadrosh E.A."/>
            <person name="Kyrpides N.C."/>
            <person name="Woyke T."/>
        </authorList>
    </citation>
    <scope>NUCLEOTIDE SEQUENCE</scope>
    <source>
        <strain evidence="3">GVMAG-M-3300023174-131</strain>
    </source>
</reference>
<dbReference type="AlphaFoldDB" id="A0A6C0DAJ9"/>
<proteinExistence type="predicted"/>
<dbReference type="EMBL" id="MN739564">
    <property type="protein sequence ID" value="QHT13194.1"/>
    <property type="molecule type" value="Genomic_DNA"/>
</dbReference>
<protein>
    <submittedName>
        <fullName evidence="3">Uncharacterized protein</fullName>
    </submittedName>
</protein>
<evidence type="ECO:0000256" key="2">
    <source>
        <dbReference type="SAM" id="Phobius"/>
    </source>
</evidence>
<feature type="compositionally biased region" description="Polar residues" evidence="1">
    <location>
        <begin position="146"/>
        <end position="162"/>
    </location>
</feature>
<evidence type="ECO:0000313" key="3">
    <source>
        <dbReference type="EMBL" id="QHT13194.1"/>
    </source>
</evidence>
<accession>A0A6C0DAJ9</accession>
<keyword evidence="2" id="KW-0812">Transmembrane</keyword>
<evidence type="ECO:0000256" key="1">
    <source>
        <dbReference type="SAM" id="MobiDB-lite"/>
    </source>
</evidence>
<keyword evidence="2" id="KW-0472">Membrane</keyword>
<feature type="region of interest" description="Disordered" evidence="1">
    <location>
        <begin position="131"/>
        <end position="162"/>
    </location>
</feature>
<feature type="transmembrane region" description="Helical" evidence="2">
    <location>
        <begin position="71"/>
        <end position="88"/>
    </location>
</feature>
<organism evidence="3">
    <name type="scientific">viral metagenome</name>
    <dbReference type="NCBI Taxonomy" id="1070528"/>
    <lineage>
        <taxon>unclassified sequences</taxon>
        <taxon>metagenomes</taxon>
        <taxon>organismal metagenomes</taxon>
    </lineage>
</organism>